<organism evidence="6 7">
    <name type="scientific">Chromobacterium aquaticum</name>
    <dbReference type="NCBI Taxonomy" id="467180"/>
    <lineage>
        <taxon>Bacteria</taxon>
        <taxon>Pseudomonadati</taxon>
        <taxon>Pseudomonadota</taxon>
        <taxon>Betaproteobacteria</taxon>
        <taxon>Neisseriales</taxon>
        <taxon>Chromobacteriaceae</taxon>
        <taxon>Chromobacterium</taxon>
    </lineage>
</organism>
<dbReference type="Gene3D" id="3.40.190.290">
    <property type="match status" value="1"/>
</dbReference>
<gene>
    <name evidence="6" type="ORF">ACFO0R_07460</name>
</gene>
<dbReference type="PROSITE" id="PS50931">
    <property type="entry name" value="HTH_LYSR"/>
    <property type="match status" value="1"/>
</dbReference>
<dbReference type="InterPro" id="IPR050950">
    <property type="entry name" value="HTH-type_LysR_regulators"/>
</dbReference>
<dbReference type="PANTHER" id="PTHR30419">
    <property type="entry name" value="HTH-TYPE TRANSCRIPTIONAL REGULATOR YBHD"/>
    <property type="match status" value="1"/>
</dbReference>
<dbReference type="Pfam" id="PF03466">
    <property type="entry name" value="LysR_substrate"/>
    <property type="match status" value="1"/>
</dbReference>
<dbReference type="InterPro" id="IPR005119">
    <property type="entry name" value="LysR_subst-bd"/>
</dbReference>
<dbReference type="InterPro" id="IPR000847">
    <property type="entry name" value="LysR_HTH_N"/>
</dbReference>
<keyword evidence="2" id="KW-0805">Transcription regulation</keyword>
<evidence type="ECO:0000313" key="6">
    <source>
        <dbReference type="EMBL" id="MFC4489456.1"/>
    </source>
</evidence>
<evidence type="ECO:0000256" key="3">
    <source>
        <dbReference type="ARBA" id="ARBA00023125"/>
    </source>
</evidence>
<dbReference type="Pfam" id="PF00126">
    <property type="entry name" value="HTH_1"/>
    <property type="match status" value="1"/>
</dbReference>
<sequence length="316" mass="34931">MKLQQLQALIALADGGGIRAAARMLGLSQAAVSKALRELEADQQLPLLQRHASGARLTEPGQALLTHARQISTQIERARDEMDALRGRHDARLCIGVTPWLARTLLPEVVLQFRQRLPSIRLELFEALQAVALPRLRDGQMDCAIGPLPGDLSNQEFHWQPLFSHACQVIARHGHPALRAQSLAELLEQDWVVNYSPASYRQVLNALFARHGLNIAPERLVCAQSVALLAGLVQAGMLSYGPEPLLLCPDFAGKAQALPLRERLEDITIGVIGRQGRVHGYAASCFIACLQQTLRQRMRSARPEDRALARMLTLRF</sequence>
<dbReference type="InterPro" id="IPR036390">
    <property type="entry name" value="WH_DNA-bd_sf"/>
</dbReference>
<keyword evidence="4" id="KW-0804">Transcription</keyword>
<dbReference type="RefSeq" id="WP_231464758.1">
    <property type="nucleotide sequence ID" value="NZ_JAJOHW010000148.1"/>
</dbReference>
<comment type="similarity">
    <text evidence="1">Belongs to the LysR transcriptional regulatory family.</text>
</comment>
<dbReference type="EMBL" id="JBHSEK010000003">
    <property type="protein sequence ID" value="MFC4489456.1"/>
    <property type="molecule type" value="Genomic_DNA"/>
</dbReference>
<dbReference type="InterPro" id="IPR036388">
    <property type="entry name" value="WH-like_DNA-bd_sf"/>
</dbReference>
<evidence type="ECO:0000313" key="7">
    <source>
        <dbReference type="Proteomes" id="UP001595999"/>
    </source>
</evidence>
<dbReference type="SUPFAM" id="SSF46785">
    <property type="entry name" value="Winged helix' DNA-binding domain"/>
    <property type="match status" value="1"/>
</dbReference>
<dbReference type="Gene3D" id="1.10.10.10">
    <property type="entry name" value="Winged helix-like DNA-binding domain superfamily/Winged helix DNA-binding domain"/>
    <property type="match status" value="1"/>
</dbReference>
<keyword evidence="7" id="KW-1185">Reference proteome</keyword>
<name>A0ABV8ZRK5_9NEIS</name>
<comment type="caution">
    <text evidence="6">The sequence shown here is derived from an EMBL/GenBank/DDBJ whole genome shotgun (WGS) entry which is preliminary data.</text>
</comment>
<dbReference type="PANTHER" id="PTHR30419:SF30">
    <property type="entry name" value="LYSR FAMILY TRANSCRIPTIONAL REGULATOR"/>
    <property type="match status" value="1"/>
</dbReference>
<dbReference type="Proteomes" id="UP001595999">
    <property type="component" value="Unassembled WGS sequence"/>
</dbReference>
<evidence type="ECO:0000256" key="1">
    <source>
        <dbReference type="ARBA" id="ARBA00009437"/>
    </source>
</evidence>
<protein>
    <submittedName>
        <fullName evidence="6">LysR family transcriptional regulator</fullName>
    </submittedName>
</protein>
<accession>A0ABV8ZRK5</accession>
<evidence type="ECO:0000256" key="4">
    <source>
        <dbReference type="ARBA" id="ARBA00023163"/>
    </source>
</evidence>
<feature type="domain" description="HTH lysR-type" evidence="5">
    <location>
        <begin position="1"/>
        <end position="58"/>
    </location>
</feature>
<evidence type="ECO:0000259" key="5">
    <source>
        <dbReference type="PROSITE" id="PS50931"/>
    </source>
</evidence>
<proteinExistence type="inferred from homology"/>
<keyword evidence="3" id="KW-0238">DNA-binding</keyword>
<reference evidence="7" key="1">
    <citation type="journal article" date="2019" name="Int. J. Syst. Evol. Microbiol.">
        <title>The Global Catalogue of Microorganisms (GCM) 10K type strain sequencing project: providing services to taxonomists for standard genome sequencing and annotation.</title>
        <authorList>
            <consortium name="The Broad Institute Genomics Platform"/>
            <consortium name="The Broad Institute Genome Sequencing Center for Infectious Disease"/>
            <person name="Wu L."/>
            <person name="Ma J."/>
        </authorList>
    </citation>
    <scope>NUCLEOTIDE SEQUENCE [LARGE SCALE GENOMIC DNA]</scope>
    <source>
        <strain evidence="7">CGMCC 4.7608</strain>
    </source>
</reference>
<evidence type="ECO:0000256" key="2">
    <source>
        <dbReference type="ARBA" id="ARBA00023015"/>
    </source>
</evidence>
<dbReference type="SUPFAM" id="SSF53850">
    <property type="entry name" value="Periplasmic binding protein-like II"/>
    <property type="match status" value="1"/>
</dbReference>